<sequence>MNNYQLTINEVITIINTNTAINKLVAKKENLYPTDLYDLDKQALINIILNNDFALASIKRALLEVTVEELGTQDNDEDDYIDDELEDLDGEIDRVDYIDTDGIRFDVPRETSPHVDKSIVTFNGKPLTEHINDAVKNPDIHKLNNIAKAIAKHDFDDKAIEEAELKTFKNHLPSIYNMKKENK</sequence>
<organism evidence="1 2">
    <name type="scientific">Bacillus phage BSTP6</name>
    <dbReference type="NCBI Taxonomy" id="2801531"/>
    <lineage>
        <taxon>Viruses</taxon>
        <taxon>Duplodnaviria</taxon>
        <taxon>Heunggongvirae</taxon>
        <taxon>Uroviricota</taxon>
        <taxon>Caudoviricetes</taxon>
        <taxon>Salasmaviridae</taxon>
        <taxon>Picovirinae</taxon>
        <taxon>Salasvirus</taxon>
        <taxon>Salasvirus phi29</taxon>
    </lineage>
</organism>
<dbReference type="InterPro" id="IPR035184">
    <property type="entry name" value="Phage_Gp17"/>
</dbReference>
<evidence type="ECO:0000313" key="2">
    <source>
        <dbReference type="Proteomes" id="UP000623632"/>
    </source>
</evidence>
<evidence type="ECO:0000313" key="1">
    <source>
        <dbReference type="EMBL" id="QRD99855.1"/>
    </source>
</evidence>
<accession>A0A889INI2</accession>
<reference evidence="1" key="1">
    <citation type="submission" date="2020-12" db="EMBL/GenBank/DDBJ databases">
        <title>Complete genome sequence of Bacillus phage BSTP6.</title>
        <authorList>
            <person name="Abraha H.B."/>
            <person name="Kim K.-P."/>
        </authorList>
    </citation>
    <scope>NUCLEOTIDE SEQUENCE</scope>
</reference>
<name>A0A889INI2_9CAUD</name>
<dbReference type="Pfam" id="PF17549">
    <property type="entry name" value="Phage_Gp17"/>
    <property type="match status" value="1"/>
</dbReference>
<gene>
    <name evidence="1" type="ORF">BSTP6_032</name>
</gene>
<dbReference type="Proteomes" id="UP000623632">
    <property type="component" value="Segment"/>
</dbReference>
<dbReference type="EMBL" id="MW354670">
    <property type="protein sequence ID" value="QRD99855.1"/>
    <property type="molecule type" value="Genomic_DNA"/>
</dbReference>
<proteinExistence type="predicted"/>
<protein>
    <submittedName>
        <fullName evidence="1">Terminase small subunit</fullName>
    </submittedName>
</protein>
<dbReference type="GO" id="GO:0039693">
    <property type="term" value="P:viral DNA genome replication"/>
    <property type="evidence" value="ECO:0007669"/>
    <property type="project" value="InterPro"/>
</dbReference>